<dbReference type="EMBL" id="AP014685">
    <property type="protein sequence ID" value="BAR59513.1"/>
    <property type="molecule type" value="Genomic_DNA"/>
</dbReference>
<sequence length="38" mass="4276">MSLSGRVARGASCGWTMAAVRREGNRRKPLFPRDLSRE</sequence>
<dbReference type="AlphaFoldDB" id="A0A0E4BTC7"/>
<evidence type="ECO:0000313" key="2">
    <source>
        <dbReference type="Proteomes" id="UP000063308"/>
    </source>
</evidence>
<proteinExistence type="predicted"/>
<organism evidence="1 2">
    <name type="scientific">Bradyrhizobium diazoefficiens</name>
    <dbReference type="NCBI Taxonomy" id="1355477"/>
    <lineage>
        <taxon>Bacteria</taxon>
        <taxon>Pseudomonadati</taxon>
        <taxon>Pseudomonadota</taxon>
        <taxon>Alphaproteobacteria</taxon>
        <taxon>Hyphomicrobiales</taxon>
        <taxon>Nitrobacteraceae</taxon>
        <taxon>Bradyrhizobium</taxon>
    </lineage>
</organism>
<protein>
    <submittedName>
        <fullName evidence="1">Uncharacterized protein</fullName>
    </submittedName>
</protein>
<gene>
    <name evidence="1" type="ORF">NK6_6360</name>
</gene>
<reference evidence="1 2" key="1">
    <citation type="submission" date="2014-11" db="EMBL/GenBank/DDBJ databases">
        <title>Symbiosis island explosion on the genome of extra-slow-growing strains of soybean bradyrhizobia with massive insertion sequences.</title>
        <authorList>
            <person name="Iida T."/>
            <person name="Minamisawa K."/>
        </authorList>
    </citation>
    <scope>NUCLEOTIDE SEQUENCE [LARGE SCALE GENOMIC DNA]</scope>
    <source>
        <strain evidence="1 2">NK6</strain>
    </source>
</reference>
<name>A0A0E4BTC7_9BRAD</name>
<dbReference type="Proteomes" id="UP000063308">
    <property type="component" value="Chromosome"/>
</dbReference>
<accession>A0A0E4BTC7</accession>
<evidence type="ECO:0000313" key="1">
    <source>
        <dbReference type="EMBL" id="BAR59513.1"/>
    </source>
</evidence>